<evidence type="ECO:0008006" key="3">
    <source>
        <dbReference type="Google" id="ProtNLM"/>
    </source>
</evidence>
<keyword evidence="1" id="KW-0472">Membrane</keyword>
<dbReference type="KEGG" id="fcz:IMF26_06230"/>
<protein>
    <recommendedName>
        <fullName evidence="3">NADH-quinone oxidoreductase subunit</fullName>
    </recommendedName>
</protein>
<gene>
    <name evidence="2" type="ORF">IMF26_06230</name>
</gene>
<feature type="transmembrane region" description="Helical" evidence="1">
    <location>
        <begin position="91"/>
        <end position="113"/>
    </location>
</feature>
<evidence type="ECO:0000313" key="2">
    <source>
        <dbReference type="EMBL" id="QUL97717.1"/>
    </source>
</evidence>
<keyword evidence="1" id="KW-1133">Transmembrane helix</keyword>
<sequence>MSLLAPPLAVALMFGFSWGLFALTGRLRAKEVSEDEKPKVYFCGEEEAQGEKEQNLELNPEYRRFFATAFLFTIMEVGALFLGTIPKGHGILLPMSFLCFLLLSVGAILVEVFQER</sequence>
<keyword evidence="1" id="KW-0812">Transmembrane</keyword>
<dbReference type="EMBL" id="CP062796">
    <property type="protein sequence ID" value="QUL97717.1"/>
    <property type="molecule type" value="Genomic_DNA"/>
</dbReference>
<accession>A0AAT9LBN4</accession>
<reference evidence="2" key="2">
    <citation type="journal article" date="2023" name="Biology">
        <title>Prokaryotic Life Associated with Coal-Fire Gas Vents Revealed by Metagenomics.</title>
        <authorList>
            <person name="Kadnikov V.V."/>
            <person name="Mardanov A.V."/>
            <person name="Beletsky A.V."/>
            <person name="Karnachuk O.V."/>
            <person name="Ravin N.V."/>
        </authorList>
    </citation>
    <scope>NUCLEOTIDE SEQUENCE</scope>
    <source>
        <strain evidence="2">Bu02</strain>
    </source>
</reference>
<dbReference type="AlphaFoldDB" id="A0AAT9LBN4"/>
<feature type="transmembrane region" description="Helical" evidence="1">
    <location>
        <begin position="65"/>
        <end position="85"/>
    </location>
</feature>
<organism evidence="2">
    <name type="scientific">Candidatus Fermentithermobacillus carboniphilus</name>
    <dbReference type="NCBI Taxonomy" id="3085328"/>
    <lineage>
        <taxon>Bacteria</taxon>
        <taxon>Bacillati</taxon>
        <taxon>Bacillota</taxon>
        <taxon>Candidatus Fermentithermobacillia</taxon>
        <taxon>Candidatus Fermentithermobacillales</taxon>
        <taxon>Candidatus Fermentithermobacillaceae</taxon>
        <taxon>Candidatus Fermentithermobacillus</taxon>
    </lineage>
</organism>
<evidence type="ECO:0000256" key="1">
    <source>
        <dbReference type="SAM" id="Phobius"/>
    </source>
</evidence>
<proteinExistence type="predicted"/>
<reference evidence="2" key="1">
    <citation type="submission" date="2020-10" db="EMBL/GenBank/DDBJ databases">
        <authorList>
            <person name="Kadnikov V."/>
            <person name="Beletsky A.V."/>
            <person name="Mardanov A.V."/>
            <person name="Karnachuk O.V."/>
            <person name="Ravin N.V."/>
        </authorList>
    </citation>
    <scope>NUCLEOTIDE SEQUENCE</scope>
    <source>
        <strain evidence="2">Bu02</strain>
    </source>
</reference>
<name>A0AAT9LBN4_9FIRM</name>
<feature type="transmembrane region" description="Helical" evidence="1">
    <location>
        <begin position="6"/>
        <end position="23"/>
    </location>
</feature>